<dbReference type="InterPro" id="IPR001343">
    <property type="entry name" value="Hemolysn_Ca-bd"/>
</dbReference>
<name>A0A9Q2NHZ8_9RHOB</name>
<dbReference type="InterPro" id="IPR011049">
    <property type="entry name" value="Serralysin-like_metalloprot_C"/>
</dbReference>
<dbReference type="PANTHER" id="PTHR38340">
    <property type="entry name" value="S-LAYER PROTEIN"/>
    <property type="match status" value="1"/>
</dbReference>
<protein>
    <recommendedName>
        <fullName evidence="5">Calcium-binding protein</fullName>
    </recommendedName>
</protein>
<dbReference type="PRINTS" id="PR00313">
    <property type="entry name" value="CABNDNGRPT"/>
</dbReference>
<dbReference type="Proteomes" id="UP000809337">
    <property type="component" value="Unassembled WGS sequence"/>
</dbReference>
<accession>A0A9Q2NHZ8</accession>
<evidence type="ECO:0000313" key="4">
    <source>
        <dbReference type="Proteomes" id="UP000809337"/>
    </source>
</evidence>
<dbReference type="PANTHER" id="PTHR38340:SF1">
    <property type="entry name" value="S-LAYER PROTEIN"/>
    <property type="match status" value="1"/>
</dbReference>
<dbReference type="EMBL" id="JAFBWN010000005">
    <property type="protein sequence ID" value="MBM2354854.1"/>
    <property type="molecule type" value="Genomic_DNA"/>
</dbReference>
<comment type="caution">
    <text evidence="3">The sequence shown here is derived from an EMBL/GenBank/DDBJ whole genome shotgun (WGS) entry which is preliminary data.</text>
</comment>
<evidence type="ECO:0000256" key="2">
    <source>
        <dbReference type="ARBA" id="ARBA00022525"/>
    </source>
</evidence>
<evidence type="ECO:0008006" key="5">
    <source>
        <dbReference type="Google" id="ProtNLM"/>
    </source>
</evidence>
<keyword evidence="2" id="KW-0964">Secreted</keyword>
<dbReference type="RefSeq" id="WP_269144973.1">
    <property type="nucleotide sequence ID" value="NZ_JAJNGX010000005.1"/>
</dbReference>
<dbReference type="Pfam" id="PF00353">
    <property type="entry name" value="HemolysinCabind"/>
    <property type="match status" value="2"/>
</dbReference>
<reference evidence="3" key="1">
    <citation type="submission" date="2021-01" db="EMBL/GenBank/DDBJ databases">
        <title>Diatom-associated Roseobacters Show Island Model of Population Structure.</title>
        <authorList>
            <person name="Qu L."/>
            <person name="Feng X."/>
            <person name="Chen Y."/>
            <person name="Li L."/>
            <person name="Wang X."/>
            <person name="Hu Z."/>
            <person name="Wang H."/>
            <person name="Luo H."/>
        </authorList>
    </citation>
    <scope>NUCLEOTIDE SEQUENCE</scope>
    <source>
        <strain evidence="3">SM26-45</strain>
    </source>
</reference>
<dbReference type="SUPFAM" id="SSF51120">
    <property type="entry name" value="beta-Roll"/>
    <property type="match status" value="1"/>
</dbReference>
<dbReference type="GO" id="GO:0005576">
    <property type="term" value="C:extracellular region"/>
    <property type="evidence" value="ECO:0007669"/>
    <property type="project" value="UniProtKB-SubCell"/>
</dbReference>
<dbReference type="PROSITE" id="PS00330">
    <property type="entry name" value="HEMOLYSIN_CALCIUM"/>
    <property type="match status" value="3"/>
</dbReference>
<comment type="subcellular location">
    <subcellularLocation>
        <location evidence="1">Secreted</location>
    </subcellularLocation>
</comment>
<dbReference type="InterPro" id="IPR018511">
    <property type="entry name" value="Hemolysin-typ_Ca-bd_CS"/>
</dbReference>
<proteinExistence type="predicted"/>
<dbReference type="GO" id="GO:0005509">
    <property type="term" value="F:calcium ion binding"/>
    <property type="evidence" value="ECO:0007669"/>
    <property type="project" value="InterPro"/>
</dbReference>
<dbReference type="Gene3D" id="2.150.10.10">
    <property type="entry name" value="Serralysin-like metalloprotease, C-terminal"/>
    <property type="match status" value="2"/>
</dbReference>
<organism evidence="3 4">
    <name type="scientific">Pseudosulfitobacter pseudonitzschiae</name>
    <dbReference type="NCBI Taxonomy" id="1402135"/>
    <lineage>
        <taxon>Bacteria</taxon>
        <taxon>Pseudomonadati</taxon>
        <taxon>Pseudomonadota</taxon>
        <taxon>Alphaproteobacteria</taxon>
        <taxon>Rhodobacterales</taxon>
        <taxon>Roseobacteraceae</taxon>
        <taxon>Pseudosulfitobacter</taxon>
    </lineage>
</organism>
<gene>
    <name evidence="3" type="ORF">JQX14_09905</name>
</gene>
<dbReference type="AlphaFoldDB" id="A0A9Q2NHZ8"/>
<evidence type="ECO:0000313" key="3">
    <source>
        <dbReference type="EMBL" id="MBM2354854.1"/>
    </source>
</evidence>
<dbReference type="InterPro" id="IPR050557">
    <property type="entry name" value="RTX_toxin/Mannuronan_C5-epim"/>
</dbReference>
<sequence length="398" mass="41057">MAHLSYVTFTPGKNLTDPTTVTLGSFPYTVTYFGDIPTSRTVNQTAYKATILSDVSITGGFFGQGDGDAAFFMETGAAIYGDLDMIGQGEHYLNNLGLVSGDVTLGNSSDLIDNYGSIGGDVRMGGGDDYFQNFANDTMRGDVAGTLRMGSGDDRVLNAGTLDRVFLGDGNDFYSAVQDDLSSDNYDNPAVFASEVRGGNGNDVMYGGVNNDVFMGGQGRDVLNGHGGNDTLMGGNNKDVLRGGDGNDTLYGDGGKDRLYGGNGDDALFGGTGEDQIDGGRGNDLLSGGSGSDVFVFAGNSGADIITDFDAVRDVVSLPTAPLVGGLPAFSDADVLAHLTYTGGNAVLDLSGLYQDLGLGGMSGFSNADGITVTFLDVQPGELTGDNFMTPGDVFLVA</sequence>
<evidence type="ECO:0000256" key="1">
    <source>
        <dbReference type="ARBA" id="ARBA00004613"/>
    </source>
</evidence>